<dbReference type="Proteomes" id="UP000677228">
    <property type="component" value="Unassembled WGS sequence"/>
</dbReference>
<feature type="compositionally biased region" description="Basic and acidic residues" evidence="1">
    <location>
        <begin position="335"/>
        <end position="351"/>
    </location>
</feature>
<evidence type="ECO:0000256" key="2">
    <source>
        <dbReference type="SAM" id="Phobius"/>
    </source>
</evidence>
<dbReference type="EMBL" id="CAJNOK010032118">
    <property type="protein sequence ID" value="CAF1480433.1"/>
    <property type="molecule type" value="Genomic_DNA"/>
</dbReference>
<sequence length="437" mass="50495">MDKIREYDEQHNQYTTIDSCEPTTILLIGRTRSGKTTIAEVLQDTLYIPPQPDLYSRTRSIVSYNIGKNLKVLDMPGFFDQQNYNNRSQQLSNNNIQSNIDYCLKKEKISLFAFVCSLASGVNAQDIQSMIAVKQLYPQLASRMALIITHCEELGVQHAKKQIDEFFRHKDVVKHQLKDYFRRGVLYMGCIRPESADANNKQALINEYKNVLGMRTDFIKNCIVYQHRSDNQIHENKHALHIGSWLDRGWRFYILFCLFILVFILVLLYGIPLLTKAATTQNNGTIAEESVDPHNTTKLHTLSTDQNQIQIKPENQQAQQQQLADSHNATQLSPLEDKTTNNQKYDETEQKEKLPNNVHTQAIIKTQQLLNVTKEIIAQNRKANEQLMQHFNQITEIITQNQKANEQLMQRFSDITETMVANHTANEQLKQCSHEET</sequence>
<feature type="compositionally biased region" description="Polar residues" evidence="1">
    <location>
        <begin position="323"/>
        <end position="333"/>
    </location>
</feature>
<proteinExistence type="predicted"/>
<evidence type="ECO:0000313" key="5">
    <source>
        <dbReference type="EMBL" id="CAF4108879.1"/>
    </source>
</evidence>
<dbReference type="CDD" id="cd00882">
    <property type="entry name" value="Ras_like_GTPase"/>
    <property type="match status" value="1"/>
</dbReference>
<dbReference type="SUPFAM" id="SSF52540">
    <property type="entry name" value="P-loop containing nucleoside triphosphate hydrolases"/>
    <property type="match status" value="1"/>
</dbReference>
<protein>
    <submittedName>
        <fullName evidence="3">Uncharacterized protein</fullName>
    </submittedName>
</protein>
<reference evidence="3" key="1">
    <citation type="submission" date="2021-02" db="EMBL/GenBank/DDBJ databases">
        <authorList>
            <person name="Nowell W R."/>
        </authorList>
    </citation>
    <scope>NUCLEOTIDE SEQUENCE</scope>
</reference>
<dbReference type="AlphaFoldDB" id="A0A815DAF7"/>
<keyword evidence="2" id="KW-0472">Membrane</keyword>
<accession>A0A815DAF7</accession>
<comment type="caution">
    <text evidence="3">The sequence shown here is derived from an EMBL/GenBank/DDBJ whole genome shotgun (WGS) entry which is preliminary data.</text>
</comment>
<dbReference type="OrthoDB" id="10060897at2759"/>
<dbReference type="InterPro" id="IPR027417">
    <property type="entry name" value="P-loop_NTPase"/>
</dbReference>
<dbReference type="EMBL" id="CAJNOQ010012239">
    <property type="protein sequence ID" value="CAF1295273.1"/>
    <property type="molecule type" value="Genomic_DNA"/>
</dbReference>
<evidence type="ECO:0000313" key="3">
    <source>
        <dbReference type="EMBL" id="CAF1295273.1"/>
    </source>
</evidence>
<evidence type="ECO:0000313" key="7">
    <source>
        <dbReference type="Proteomes" id="UP000663829"/>
    </source>
</evidence>
<feature type="transmembrane region" description="Helical" evidence="2">
    <location>
        <begin position="252"/>
        <end position="271"/>
    </location>
</feature>
<evidence type="ECO:0000313" key="4">
    <source>
        <dbReference type="EMBL" id="CAF1480433.1"/>
    </source>
</evidence>
<organism evidence="3 7">
    <name type="scientific">Didymodactylos carnosus</name>
    <dbReference type="NCBI Taxonomy" id="1234261"/>
    <lineage>
        <taxon>Eukaryota</taxon>
        <taxon>Metazoa</taxon>
        <taxon>Spiralia</taxon>
        <taxon>Gnathifera</taxon>
        <taxon>Rotifera</taxon>
        <taxon>Eurotatoria</taxon>
        <taxon>Bdelloidea</taxon>
        <taxon>Philodinida</taxon>
        <taxon>Philodinidae</taxon>
        <taxon>Didymodactylos</taxon>
    </lineage>
</organism>
<dbReference type="EMBL" id="CAJOBA010054043">
    <property type="protein sequence ID" value="CAF4271037.1"/>
    <property type="molecule type" value="Genomic_DNA"/>
</dbReference>
<gene>
    <name evidence="3" type="ORF">GPM918_LOCUS28243</name>
    <name evidence="4" type="ORF">OVA965_LOCUS36039</name>
    <name evidence="5" type="ORF">SRO942_LOCUS28726</name>
    <name evidence="6" type="ORF">TMI583_LOCUS37034</name>
</gene>
<dbReference type="Proteomes" id="UP000682733">
    <property type="component" value="Unassembled WGS sequence"/>
</dbReference>
<dbReference type="EMBL" id="CAJOBC010034761">
    <property type="protein sequence ID" value="CAF4108879.1"/>
    <property type="molecule type" value="Genomic_DNA"/>
</dbReference>
<evidence type="ECO:0000313" key="6">
    <source>
        <dbReference type="EMBL" id="CAF4271037.1"/>
    </source>
</evidence>
<evidence type="ECO:0000256" key="1">
    <source>
        <dbReference type="SAM" id="MobiDB-lite"/>
    </source>
</evidence>
<keyword evidence="2" id="KW-0812">Transmembrane</keyword>
<feature type="region of interest" description="Disordered" evidence="1">
    <location>
        <begin position="314"/>
        <end position="351"/>
    </location>
</feature>
<name>A0A815DAF7_9BILA</name>
<dbReference type="Gene3D" id="3.40.50.300">
    <property type="entry name" value="P-loop containing nucleotide triphosphate hydrolases"/>
    <property type="match status" value="1"/>
</dbReference>
<keyword evidence="2" id="KW-1133">Transmembrane helix</keyword>
<keyword evidence="7" id="KW-1185">Reference proteome</keyword>
<dbReference type="Proteomes" id="UP000681722">
    <property type="component" value="Unassembled WGS sequence"/>
</dbReference>
<dbReference type="Proteomes" id="UP000663829">
    <property type="component" value="Unassembled WGS sequence"/>
</dbReference>